<keyword evidence="4" id="KW-0862">Zinc</keyword>
<dbReference type="SUPFAM" id="SSF57667">
    <property type="entry name" value="beta-beta-alpha zinc fingers"/>
    <property type="match status" value="1"/>
</dbReference>
<gene>
    <name evidence="4" type="ORF">BKA67DRAFT_685854</name>
</gene>
<dbReference type="InterPro" id="IPR041661">
    <property type="entry name" value="ZN622/Rei1/Reh1_Znf-C2H2"/>
</dbReference>
<feature type="coiled-coil region" evidence="1">
    <location>
        <begin position="287"/>
        <end position="314"/>
    </location>
</feature>
<feature type="domain" description="ZN622/Rei1/Reh1 zinc finger C2H2-type" evidence="3">
    <location>
        <begin position="73"/>
        <end position="167"/>
    </location>
</feature>
<keyword evidence="4" id="KW-0479">Metal-binding</keyword>
<dbReference type="Proteomes" id="UP000758603">
    <property type="component" value="Unassembled WGS sequence"/>
</dbReference>
<dbReference type="GO" id="GO:0030687">
    <property type="term" value="C:preribosome, large subunit precursor"/>
    <property type="evidence" value="ECO:0007669"/>
    <property type="project" value="TreeGrafter"/>
</dbReference>
<dbReference type="EMBL" id="JAGPXC010000001">
    <property type="protein sequence ID" value="KAH6659300.1"/>
    <property type="molecule type" value="Genomic_DNA"/>
</dbReference>
<keyword evidence="5" id="KW-1185">Reference proteome</keyword>
<dbReference type="InterPro" id="IPR040025">
    <property type="entry name" value="Znf622/Rei1/Reh1"/>
</dbReference>
<dbReference type="GeneID" id="70137905"/>
<dbReference type="GO" id="GO:0008270">
    <property type="term" value="F:zinc ion binding"/>
    <property type="evidence" value="ECO:0007669"/>
    <property type="project" value="UniProtKB-KW"/>
</dbReference>
<organism evidence="4 5">
    <name type="scientific">Truncatella angustata</name>
    <dbReference type="NCBI Taxonomy" id="152316"/>
    <lineage>
        <taxon>Eukaryota</taxon>
        <taxon>Fungi</taxon>
        <taxon>Dikarya</taxon>
        <taxon>Ascomycota</taxon>
        <taxon>Pezizomycotina</taxon>
        <taxon>Sordariomycetes</taxon>
        <taxon>Xylariomycetidae</taxon>
        <taxon>Amphisphaeriales</taxon>
        <taxon>Sporocadaceae</taxon>
        <taxon>Truncatella</taxon>
    </lineage>
</organism>
<evidence type="ECO:0000256" key="1">
    <source>
        <dbReference type="SAM" id="Coils"/>
    </source>
</evidence>
<dbReference type="PANTHER" id="PTHR13182">
    <property type="entry name" value="ZINC FINGER PROTEIN 622"/>
    <property type="match status" value="1"/>
</dbReference>
<protein>
    <submittedName>
        <fullName evidence="4">C2H2 type zinc-finger-domain-containing protein</fullName>
    </submittedName>
</protein>
<dbReference type="GO" id="GO:0042273">
    <property type="term" value="P:ribosomal large subunit biogenesis"/>
    <property type="evidence" value="ECO:0007669"/>
    <property type="project" value="TreeGrafter"/>
</dbReference>
<feature type="compositionally biased region" description="Polar residues" evidence="2">
    <location>
        <begin position="207"/>
        <end position="217"/>
    </location>
</feature>
<name>A0A9P9A3J5_9PEZI</name>
<feature type="region of interest" description="Disordered" evidence="2">
    <location>
        <begin position="207"/>
        <end position="258"/>
    </location>
</feature>
<proteinExistence type="predicted"/>
<reference evidence="4" key="1">
    <citation type="journal article" date="2021" name="Nat. Commun.">
        <title>Genetic determinants of endophytism in the Arabidopsis root mycobiome.</title>
        <authorList>
            <person name="Mesny F."/>
            <person name="Miyauchi S."/>
            <person name="Thiergart T."/>
            <person name="Pickel B."/>
            <person name="Atanasova L."/>
            <person name="Karlsson M."/>
            <person name="Huettel B."/>
            <person name="Barry K.W."/>
            <person name="Haridas S."/>
            <person name="Chen C."/>
            <person name="Bauer D."/>
            <person name="Andreopoulos W."/>
            <person name="Pangilinan J."/>
            <person name="LaButti K."/>
            <person name="Riley R."/>
            <person name="Lipzen A."/>
            <person name="Clum A."/>
            <person name="Drula E."/>
            <person name="Henrissat B."/>
            <person name="Kohler A."/>
            <person name="Grigoriev I.V."/>
            <person name="Martin F.M."/>
            <person name="Hacquard S."/>
        </authorList>
    </citation>
    <scope>NUCLEOTIDE SEQUENCE</scope>
    <source>
        <strain evidence="4">MPI-SDFR-AT-0073</strain>
    </source>
</reference>
<dbReference type="Pfam" id="PF12756">
    <property type="entry name" value="zf-C2H2_2"/>
    <property type="match status" value="1"/>
</dbReference>
<evidence type="ECO:0000313" key="5">
    <source>
        <dbReference type="Proteomes" id="UP000758603"/>
    </source>
</evidence>
<evidence type="ECO:0000256" key="2">
    <source>
        <dbReference type="SAM" id="MobiDB-lite"/>
    </source>
</evidence>
<dbReference type="AlphaFoldDB" id="A0A9P9A3J5"/>
<keyword evidence="1" id="KW-0175">Coiled coil</keyword>
<keyword evidence="4" id="KW-0863">Zinc-finger</keyword>
<accession>A0A9P9A3J5</accession>
<evidence type="ECO:0000259" key="3">
    <source>
        <dbReference type="Pfam" id="PF12756"/>
    </source>
</evidence>
<dbReference type="PANTHER" id="PTHR13182:SF8">
    <property type="entry name" value="CYTOPLASMIC 60S SUBUNIT BIOGENESIS FACTOR ZNF622"/>
    <property type="match status" value="1"/>
</dbReference>
<comment type="caution">
    <text evidence="4">The sequence shown here is derived from an EMBL/GenBank/DDBJ whole genome shotgun (WGS) entry which is preliminary data.</text>
</comment>
<dbReference type="InterPro" id="IPR036236">
    <property type="entry name" value="Znf_C2H2_sf"/>
</dbReference>
<dbReference type="OrthoDB" id="19329at2759"/>
<dbReference type="RefSeq" id="XP_045963431.1">
    <property type="nucleotide sequence ID" value="XM_046109014.1"/>
</dbReference>
<sequence>MSESFEGQNRASSASIAGIVSSHPETGISESLVLQTDSASVEEAHITDGLNGLSLDESGEEREAEVPFEPAACLFCSTKSTGLDENLEHMLKVHGLFIPDEDHLIVDFETLVGYLHLVIYGYYECLFCGSQRQSAEAARQHMLGKGHCKIDILDENSEFRDFYEFESVSGASSSDAEIPDLRPERPGGRFVQVDNVMRLPSGKILSQRSQGLAGSQRRQLHGTAGSSAWTKNSMPLNGPSEPEVEGESSEPAAQEQSKRVAKREAIFISQLASLRSEDRRSLMHLPIAQQRAQVLKSKRQVERFRREENELQLKVQLRANKSLKH</sequence>
<evidence type="ECO:0000313" key="4">
    <source>
        <dbReference type="EMBL" id="KAH6659300.1"/>
    </source>
</evidence>
<feature type="compositionally biased region" description="Polar residues" evidence="2">
    <location>
        <begin position="224"/>
        <end position="235"/>
    </location>
</feature>